<dbReference type="PROSITE" id="PS01124">
    <property type="entry name" value="HTH_ARAC_FAMILY_2"/>
    <property type="match status" value="1"/>
</dbReference>
<sequence>MSVSVVAPGRERGAGLMTAALRWTEPSIGGPLVDAPYLLTTAVFDGSEPTGPTATGVHTHTDALLVWPHTGSTTLQTRNTVRRLLPGQGAWLPPGTPHASRPDPGSVSCYTYVTPAAIPPHWSAPRPLRLGRALQEMLLHLDATPMPDERRLRTQRLVIEMLEEDPYAAIEVPVPEDPRIRALADDIVRAPESDLSLEEWASRHALSVRTVTRAFVRDVGMPFARWRSLVRMSLATTLLAQDCPVNLVAHRCGYATTSAFSAAFRRVTGTSPTAYLRERTALAPADR</sequence>
<evidence type="ECO:0000256" key="2">
    <source>
        <dbReference type="ARBA" id="ARBA00023125"/>
    </source>
</evidence>
<keyword evidence="6" id="KW-1185">Reference proteome</keyword>
<reference evidence="5" key="1">
    <citation type="submission" date="2022-08" db="EMBL/GenBank/DDBJ databases">
        <authorList>
            <person name="Somphong A."/>
            <person name="Phongsopitanun W."/>
        </authorList>
    </citation>
    <scope>NUCLEOTIDE SEQUENCE</scope>
    <source>
        <strain evidence="5">LP05-1</strain>
    </source>
</reference>
<protein>
    <submittedName>
        <fullName evidence="5">AraC family transcriptional regulator</fullName>
    </submittedName>
</protein>
<dbReference type="EMBL" id="JANUGQ010000004">
    <property type="protein sequence ID" value="MCS0635569.1"/>
    <property type="molecule type" value="Genomic_DNA"/>
</dbReference>
<name>A0ABT2CG22_9ACTN</name>
<dbReference type="Gene3D" id="2.60.120.10">
    <property type="entry name" value="Jelly Rolls"/>
    <property type="match status" value="1"/>
</dbReference>
<proteinExistence type="predicted"/>
<dbReference type="Pfam" id="PF12833">
    <property type="entry name" value="HTH_18"/>
    <property type="match status" value="1"/>
</dbReference>
<comment type="caution">
    <text evidence="5">The sequence shown here is derived from an EMBL/GenBank/DDBJ whole genome shotgun (WGS) entry which is preliminary data.</text>
</comment>
<keyword evidence="1" id="KW-0805">Transcription regulation</keyword>
<dbReference type="SUPFAM" id="SSF51182">
    <property type="entry name" value="RmlC-like cupins"/>
    <property type="match status" value="1"/>
</dbReference>
<dbReference type="InterPro" id="IPR003313">
    <property type="entry name" value="AraC-bd"/>
</dbReference>
<dbReference type="InterPro" id="IPR011051">
    <property type="entry name" value="RmlC_Cupin_sf"/>
</dbReference>
<dbReference type="Proteomes" id="UP001431313">
    <property type="component" value="Unassembled WGS sequence"/>
</dbReference>
<keyword evidence="3" id="KW-0804">Transcription</keyword>
<dbReference type="PANTHER" id="PTHR11019">
    <property type="entry name" value="HTH-TYPE TRANSCRIPTIONAL REGULATOR NIMR"/>
    <property type="match status" value="1"/>
</dbReference>
<evidence type="ECO:0000256" key="3">
    <source>
        <dbReference type="ARBA" id="ARBA00023163"/>
    </source>
</evidence>
<gene>
    <name evidence="5" type="ORF">NX801_07825</name>
</gene>
<dbReference type="Gene3D" id="1.10.10.60">
    <property type="entry name" value="Homeodomain-like"/>
    <property type="match status" value="2"/>
</dbReference>
<dbReference type="SMART" id="SM00342">
    <property type="entry name" value="HTH_ARAC"/>
    <property type="match status" value="1"/>
</dbReference>
<dbReference type="SUPFAM" id="SSF46689">
    <property type="entry name" value="Homeodomain-like"/>
    <property type="match status" value="1"/>
</dbReference>
<dbReference type="InterPro" id="IPR009057">
    <property type="entry name" value="Homeodomain-like_sf"/>
</dbReference>
<dbReference type="InterPro" id="IPR014710">
    <property type="entry name" value="RmlC-like_jellyroll"/>
</dbReference>
<organism evidence="5 6">
    <name type="scientific">Streptomyces pyxinae</name>
    <dbReference type="NCBI Taxonomy" id="2970734"/>
    <lineage>
        <taxon>Bacteria</taxon>
        <taxon>Bacillati</taxon>
        <taxon>Actinomycetota</taxon>
        <taxon>Actinomycetes</taxon>
        <taxon>Kitasatosporales</taxon>
        <taxon>Streptomycetaceae</taxon>
        <taxon>Streptomyces</taxon>
    </lineage>
</organism>
<evidence type="ECO:0000313" key="6">
    <source>
        <dbReference type="Proteomes" id="UP001431313"/>
    </source>
</evidence>
<evidence type="ECO:0000259" key="4">
    <source>
        <dbReference type="PROSITE" id="PS01124"/>
    </source>
</evidence>
<evidence type="ECO:0000256" key="1">
    <source>
        <dbReference type="ARBA" id="ARBA00023015"/>
    </source>
</evidence>
<dbReference type="PANTHER" id="PTHR11019:SF199">
    <property type="entry name" value="HTH-TYPE TRANSCRIPTIONAL REGULATOR NIMR"/>
    <property type="match status" value="1"/>
</dbReference>
<dbReference type="InterPro" id="IPR018060">
    <property type="entry name" value="HTH_AraC"/>
</dbReference>
<feature type="domain" description="HTH araC/xylS-type" evidence="4">
    <location>
        <begin position="177"/>
        <end position="278"/>
    </location>
</feature>
<accession>A0ABT2CG22</accession>
<evidence type="ECO:0000313" key="5">
    <source>
        <dbReference type="EMBL" id="MCS0635569.1"/>
    </source>
</evidence>
<dbReference type="RefSeq" id="WP_258786391.1">
    <property type="nucleotide sequence ID" value="NZ_JANUGQ010000004.1"/>
</dbReference>
<dbReference type="Pfam" id="PF02311">
    <property type="entry name" value="AraC_binding"/>
    <property type="match status" value="1"/>
</dbReference>
<keyword evidence="2" id="KW-0238">DNA-binding</keyword>